<keyword evidence="1" id="KW-0812">Transmembrane</keyword>
<evidence type="ECO:0000313" key="3">
    <source>
        <dbReference type="Proteomes" id="UP000824890"/>
    </source>
</evidence>
<evidence type="ECO:0000256" key="1">
    <source>
        <dbReference type="SAM" id="Phobius"/>
    </source>
</evidence>
<name>A0ABQ7ZRJ8_BRANA</name>
<proteinExistence type="predicted"/>
<gene>
    <name evidence="2" type="ORF">HID58_058955</name>
</gene>
<dbReference type="Proteomes" id="UP000824890">
    <property type="component" value="Unassembled WGS sequence"/>
</dbReference>
<protein>
    <submittedName>
        <fullName evidence="2">Uncharacterized protein</fullName>
    </submittedName>
</protein>
<sequence length="619" mass="70432">MGFGTKPEASIDYSTLIPSLNEALLEACGAFSADLLLVRYLQRLESIFTGVPIPCDVLFTDPLSSELNVLSHIRDPFLSSLHQWTKKKLSMNSFSRVVGWSFIHFLDPQCPRSIHFHNISDVTIFAALTLSLRSNPLSLVVRLPLMRNRHLYYQEKGVDSVPLTIWMVNQASQSSVHAGLKAWVHNLLPLLLVDNSQKTHQWTELILDIVEKILAKPGTLEELVGSPSWESHVVIPITSLKTMLRVRFPATEEERMILINKLRAHTQDTTRRFMEIYHSLKQVALAGAQLRMDRFERKSWCSQGSYSNRYLDVGFQHWHSRLEKEMKASLDLLRTLVEEEYQHSPKPLPSTHAKDRFIQQLFIVSLKLAGIKGDPVVAKEAATIALHFLTENDAVCWKCWRYVSKKNPHASVFLLQTLVHQWTNDHSLKQQLSSSTTDAMKQFIQQLFMVSLTLLAGEGIPVVVAKDTRKIAIWCLMENVECWRHWDNLYKKNIKVGVALLKTLVDEWKDHSLKLPSSPTDAVILSRTMKSFSHRVMPLTRLTSLLISSLTLTCALFSRNKKGITERGEKASLYKEAHKFCKVISRKLTHGSITVVVLVTAVTTAAFVLLYLSVFGYLK</sequence>
<keyword evidence="1" id="KW-0472">Membrane</keyword>
<organism evidence="2 3">
    <name type="scientific">Brassica napus</name>
    <name type="common">Rape</name>
    <dbReference type="NCBI Taxonomy" id="3708"/>
    <lineage>
        <taxon>Eukaryota</taxon>
        <taxon>Viridiplantae</taxon>
        <taxon>Streptophyta</taxon>
        <taxon>Embryophyta</taxon>
        <taxon>Tracheophyta</taxon>
        <taxon>Spermatophyta</taxon>
        <taxon>Magnoliopsida</taxon>
        <taxon>eudicotyledons</taxon>
        <taxon>Gunneridae</taxon>
        <taxon>Pentapetalae</taxon>
        <taxon>rosids</taxon>
        <taxon>malvids</taxon>
        <taxon>Brassicales</taxon>
        <taxon>Brassicaceae</taxon>
        <taxon>Brassiceae</taxon>
        <taxon>Brassica</taxon>
    </lineage>
</organism>
<dbReference type="EMBL" id="JAGKQM010000014">
    <property type="protein sequence ID" value="KAH0882859.1"/>
    <property type="molecule type" value="Genomic_DNA"/>
</dbReference>
<dbReference type="PANTHER" id="PTHR13448">
    <property type="entry name" value="TRANSMEMBRANE PROTEIN 214"/>
    <property type="match status" value="1"/>
</dbReference>
<comment type="caution">
    <text evidence="2">The sequence shown here is derived from an EMBL/GenBank/DDBJ whole genome shotgun (WGS) entry which is preliminary data.</text>
</comment>
<evidence type="ECO:0000313" key="2">
    <source>
        <dbReference type="EMBL" id="KAH0882859.1"/>
    </source>
</evidence>
<keyword evidence="1" id="KW-1133">Transmembrane helix</keyword>
<dbReference type="PANTHER" id="PTHR13448:SF14">
    <property type="entry name" value="F26K24.17 PROTEIN"/>
    <property type="match status" value="1"/>
</dbReference>
<accession>A0ABQ7ZRJ8</accession>
<reference evidence="2 3" key="1">
    <citation type="submission" date="2021-05" db="EMBL/GenBank/DDBJ databases">
        <title>Genome Assembly of Synthetic Allotetraploid Brassica napus Reveals Homoeologous Exchanges between Subgenomes.</title>
        <authorList>
            <person name="Davis J.T."/>
        </authorList>
    </citation>
    <scope>NUCLEOTIDE SEQUENCE [LARGE SCALE GENOMIC DNA]</scope>
    <source>
        <strain evidence="3">cv. Da-Ae</strain>
        <tissue evidence="2">Seedling</tissue>
    </source>
</reference>
<dbReference type="InterPro" id="IPR019308">
    <property type="entry name" value="TMEM214"/>
</dbReference>
<feature type="transmembrane region" description="Helical" evidence="1">
    <location>
        <begin position="595"/>
        <end position="618"/>
    </location>
</feature>
<keyword evidence="3" id="KW-1185">Reference proteome</keyword>